<sequence>MRNPTFDAGATVLIRRPRAEGGPASAEVLAFDPSADGKELEIRWFYSGHKEIVSAAVVEPPCARAYGCITIRDTCRHCGEHFADPCLPGCPHGQTC</sequence>
<organism evidence="1 2">
    <name type="scientific">Actinoplanes italicus</name>
    <dbReference type="NCBI Taxonomy" id="113567"/>
    <lineage>
        <taxon>Bacteria</taxon>
        <taxon>Bacillati</taxon>
        <taxon>Actinomycetota</taxon>
        <taxon>Actinomycetes</taxon>
        <taxon>Micromonosporales</taxon>
        <taxon>Micromonosporaceae</taxon>
        <taxon>Actinoplanes</taxon>
    </lineage>
</organism>
<dbReference type="EMBL" id="PVMZ01000001">
    <property type="protein sequence ID" value="PRX25579.1"/>
    <property type="molecule type" value="Genomic_DNA"/>
</dbReference>
<dbReference type="Proteomes" id="UP000239415">
    <property type="component" value="Unassembled WGS sequence"/>
</dbReference>
<gene>
    <name evidence="1" type="ORF">CLV67_101296</name>
</gene>
<dbReference type="RefSeq" id="WP_106315302.1">
    <property type="nucleotide sequence ID" value="NZ_BOMO01000024.1"/>
</dbReference>
<accession>A0A2T0KPC5</accession>
<proteinExistence type="predicted"/>
<keyword evidence="2" id="KW-1185">Reference proteome</keyword>
<reference evidence="1 2" key="1">
    <citation type="submission" date="2018-03" db="EMBL/GenBank/DDBJ databases">
        <title>Genomic Encyclopedia of Archaeal and Bacterial Type Strains, Phase II (KMG-II): from individual species to whole genera.</title>
        <authorList>
            <person name="Goeker M."/>
        </authorList>
    </citation>
    <scope>NUCLEOTIDE SEQUENCE [LARGE SCALE GENOMIC DNA]</scope>
    <source>
        <strain evidence="1 2">DSM 43146</strain>
    </source>
</reference>
<evidence type="ECO:0000313" key="1">
    <source>
        <dbReference type="EMBL" id="PRX25579.1"/>
    </source>
</evidence>
<evidence type="ECO:0000313" key="2">
    <source>
        <dbReference type="Proteomes" id="UP000239415"/>
    </source>
</evidence>
<dbReference type="OrthoDB" id="66811at2"/>
<protein>
    <submittedName>
        <fullName evidence="1">Uncharacterized protein</fullName>
    </submittedName>
</protein>
<dbReference type="AlphaFoldDB" id="A0A2T0KPC5"/>
<comment type="caution">
    <text evidence="1">The sequence shown here is derived from an EMBL/GenBank/DDBJ whole genome shotgun (WGS) entry which is preliminary data.</text>
</comment>
<name>A0A2T0KPC5_9ACTN</name>